<dbReference type="InterPro" id="IPR042489">
    <property type="entry name" value="CapZ_alpha_1"/>
</dbReference>
<dbReference type="SUPFAM" id="SSF90096">
    <property type="entry name" value="Subunits of heterodimeric actin filament capping protein Capz"/>
    <property type="match status" value="1"/>
</dbReference>
<evidence type="ECO:0000256" key="3">
    <source>
        <dbReference type="RuleBase" id="RU365077"/>
    </source>
</evidence>
<dbReference type="Proteomes" id="UP000030640">
    <property type="component" value="Unassembled WGS sequence"/>
</dbReference>
<comment type="function">
    <text evidence="3">F-actin-capping proteins bind in a Ca(2+)-independent manner to the fast growing ends of actin filaments (barbed end) thereby blocking the exchange of subunits at these ends. Unlike other capping proteins (such as gelsolin and severin), these proteins do not sever actin filaments.</text>
</comment>
<dbReference type="GO" id="GO:0030863">
    <property type="term" value="C:cortical cytoskeleton"/>
    <property type="evidence" value="ECO:0007669"/>
    <property type="project" value="TreeGrafter"/>
</dbReference>
<dbReference type="PANTHER" id="PTHR10653:SF0">
    <property type="entry name" value="F-ACTIN-CAPPING PROTEIN SUBUNIT ALPHA"/>
    <property type="match status" value="1"/>
</dbReference>
<dbReference type="Gene3D" id="3.30.1140.60">
    <property type="entry name" value="F-actin capping protein, alpha subunit"/>
    <property type="match status" value="1"/>
</dbReference>
<evidence type="ECO:0000256" key="1">
    <source>
        <dbReference type="ARBA" id="ARBA00022467"/>
    </source>
</evidence>
<dbReference type="GO" id="GO:0051015">
    <property type="term" value="F:actin filament binding"/>
    <property type="evidence" value="ECO:0007669"/>
    <property type="project" value="TreeGrafter"/>
</dbReference>
<dbReference type="AlphaFoldDB" id="W7A5I7"/>
<dbReference type="GO" id="GO:0008290">
    <property type="term" value="C:F-actin capping protein complex"/>
    <property type="evidence" value="ECO:0007669"/>
    <property type="project" value="UniProtKB-UniRule"/>
</dbReference>
<organism evidence="4 5">
    <name type="scientific">Plasmodium inui San Antonio 1</name>
    <dbReference type="NCBI Taxonomy" id="1237626"/>
    <lineage>
        <taxon>Eukaryota</taxon>
        <taxon>Sar</taxon>
        <taxon>Alveolata</taxon>
        <taxon>Apicomplexa</taxon>
        <taxon>Aconoidasida</taxon>
        <taxon>Haemosporida</taxon>
        <taxon>Plasmodiidae</taxon>
        <taxon>Plasmodium</taxon>
        <taxon>Plasmodium (Plasmodium)</taxon>
    </lineage>
</organism>
<dbReference type="EMBL" id="KI965463">
    <property type="protein sequence ID" value="EUD68407.1"/>
    <property type="molecule type" value="Genomic_DNA"/>
</dbReference>
<proteinExistence type="inferred from homology"/>
<dbReference type="OrthoDB" id="340550at2759"/>
<sequence>MESLLNEKNNFIRHVLMNAPPGKVADLVSDLKTLFGTSAVIQNSIEEAVAAHNEQNYAIIPLSGDEYVITCEESKVGNSYLQPNLKLLLDVNHLKKKVNTKADFEELNYPELLEKYRKSCSAKLEEYVQVHYSNWNELQTINYPTVNINSKNGLSVKCCSSVYATEREGRLNLLLILCCDRHYLKNFHASSWRSSWNVTFLTTDEEVLLNGTIDIVLTYFEDANINFKATKGFEKMVHVNNGVDNFSENILSAIRECENCALYELNEFLIHTDKELIKSTRKIIPFNGDKFDWKETYHDIPAQIKSAHACKYVCVETCAYSQKSYIWNFKKKKFLHCIVCLHGEGRLFNVHRTGRAQSETQGGCY</sequence>
<evidence type="ECO:0000313" key="5">
    <source>
        <dbReference type="Proteomes" id="UP000030640"/>
    </source>
</evidence>
<evidence type="ECO:0000313" key="4">
    <source>
        <dbReference type="EMBL" id="EUD68407.1"/>
    </source>
</evidence>
<dbReference type="Gene3D" id="3.90.1150.210">
    <property type="entry name" value="F-actin capping protein, beta subunit"/>
    <property type="match status" value="1"/>
</dbReference>
<dbReference type="RefSeq" id="XP_008815255.1">
    <property type="nucleotide sequence ID" value="XM_008817033.1"/>
</dbReference>
<keyword evidence="2 3" id="KW-0009">Actin-binding</keyword>
<dbReference type="GO" id="GO:0030036">
    <property type="term" value="P:actin cytoskeleton organization"/>
    <property type="evidence" value="ECO:0007669"/>
    <property type="project" value="TreeGrafter"/>
</dbReference>
<comment type="similarity">
    <text evidence="3">Belongs to the F-actin-capping protein alpha subunit family.</text>
</comment>
<keyword evidence="5" id="KW-1185">Reference proteome</keyword>
<name>W7A5I7_9APIC</name>
<reference evidence="4 5" key="1">
    <citation type="submission" date="2013-02" db="EMBL/GenBank/DDBJ databases">
        <title>The Genome Sequence of Plasmodium inui San Antonio 1.</title>
        <authorList>
            <consortium name="The Broad Institute Genome Sequencing Platform"/>
            <consortium name="The Broad Institute Genome Sequencing Center for Infectious Disease"/>
            <person name="Neafsey D."/>
            <person name="Cheeseman I."/>
            <person name="Volkman S."/>
            <person name="Adams J."/>
            <person name="Walker B."/>
            <person name="Young S.K."/>
            <person name="Zeng Q."/>
            <person name="Gargeya S."/>
            <person name="Fitzgerald M."/>
            <person name="Haas B."/>
            <person name="Abouelleil A."/>
            <person name="Alvarado L."/>
            <person name="Arachchi H.M."/>
            <person name="Berlin A.M."/>
            <person name="Chapman S.B."/>
            <person name="Dewar J."/>
            <person name="Goldberg J."/>
            <person name="Griggs A."/>
            <person name="Gujja S."/>
            <person name="Hansen M."/>
            <person name="Howarth C."/>
            <person name="Imamovic A."/>
            <person name="Larimer J."/>
            <person name="McCowan C."/>
            <person name="Murphy C."/>
            <person name="Neiman D."/>
            <person name="Pearson M."/>
            <person name="Priest M."/>
            <person name="Roberts A."/>
            <person name="Saif S."/>
            <person name="Shea T."/>
            <person name="Sisk P."/>
            <person name="Sykes S."/>
            <person name="Wortman J."/>
            <person name="Nusbaum C."/>
            <person name="Birren B."/>
        </authorList>
    </citation>
    <scope>NUCLEOTIDE SEQUENCE [LARGE SCALE GENOMIC DNA]</scope>
    <source>
        <strain evidence="4 5">San Antonio 1</strain>
    </source>
</reference>
<dbReference type="InterPro" id="IPR002189">
    <property type="entry name" value="CapZ_alpha"/>
</dbReference>
<dbReference type="GO" id="GO:0051016">
    <property type="term" value="P:barbed-end actin filament capping"/>
    <property type="evidence" value="ECO:0007669"/>
    <property type="project" value="UniProtKB-UniRule"/>
</dbReference>
<dbReference type="PANTHER" id="PTHR10653">
    <property type="entry name" value="F-ACTIN-CAPPING PROTEIN SUBUNIT ALPHA"/>
    <property type="match status" value="1"/>
</dbReference>
<dbReference type="InterPro" id="IPR042276">
    <property type="entry name" value="CapZ_alpha/beta_2"/>
</dbReference>
<dbReference type="VEuPathDB" id="PlasmoDB:C922_01429"/>
<dbReference type="InterPro" id="IPR037282">
    <property type="entry name" value="CapZ_alpha/beta"/>
</dbReference>
<comment type="subunit">
    <text evidence="3">Heterodimer of an alpha and a beta subunit.</text>
</comment>
<accession>W7A5I7</accession>
<dbReference type="Pfam" id="PF01267">
    <property type="entry name" value="F-actin_cap_A"/>
    <property type="match status" value="1"/>
</dbReference>
<dbReference type="GeneID" id="20036703"/>
<gene>
    <name evidence="4" type="ORF">C922_01429</name>
</gene>
<keyword evidence="1 3" id="KW-0117">Actin capping</keyword>
<evidence type="ECO:0000256" key="2">
    <source>
        <dbReference type="ARBA" id="ARBA00023203"/>
    </source>
</evidence>
<protein>
    <recommendedName>
        <fullName evidence="3">F-actin-capping protein subunit alpha</fullName>
    </recommendedName>
</protein>